<keyword evidence="2 6" id="KW-0694">RNA-binding</keyword>
<accession>A0A1E7R977</accession>
<reference evidence="9 10" key="1">
    <citation type="submission" date="2016-09" db="EMBL/GenBank/DDBJ databases">
        <authorList>
            <person name="Capua I."/>
            <person name="De Benedictis P."/>
            <person name="Joannis T."/>
            <person name="Lombin L.H."/>
            <person name="Cattoli G."/>
        </authorList>
    </citation>
    <scope>NUCLEOTIDE SEQUENCE [LARGE SCALE GENOMIC DNA]</scope>
    <source>
        <strain evidence="9 10">ANC 4671</strain>
    </source>
</reference>
<dbReference type="GO" id="GO:0003723">
    <property type="term" value="F:RNA binding"/>
    <property type="evidence" value="ECO:0007669"/>
    <property type="project" value="UniProtKB-KW"/>
</dbReference>
<evidence type="ECO:0000256" key="7">
    <source>
        <dbReference type="RuleBase" id="RU003887"/>
    </source>
</evidence>
<dbReference type="PANTHER" id="PTHR47683">
    <property type="entry name" value="PSEUDOURIDINE SYNTHASE FAMILY PROTEIN-RELATED"/>
    <property type="match status" value="1"/>
</dbReference>
<gene>
    <name evidence="9" type="ORF">BJI46_02875</name>
</gene>
<sequence>MQLDKLLQSQGFGSRKHCQQLIRQGQVKINDEIITDSKFKTVTTSLKFTVFQEEYQYREKVYLAIYKPQHYECSHQPQQHHSIFDLLSDQLISRGVQTIGRLDQDTTGLLLLTDDGQFLHQLTHPKKHVNKYYVIETTEDITPEQIEQLQCGVNLHQEKGVFATQDIEVLNHRQCRMAIDQGIYHQVKRMFAAVGNHVVQLHRDQIGSLKLSDLPLQEGEWCYLNEAEIRAASAPHKLQDF</sequence>
<dbReference type="RefSeq" id="WP_070069911.1">
    <property type="nucleotide sequence ID" value="NZ_MKKK01000023.1"/>
</dbReference>
<dbReference type="SMART" id="SM00363">
    <property type="entry name" value="S4"/>
    <property type="match status" value="1"/>
</dbReference>
<evidence type="ECO:0000256" key="6">
    <source>
        <dbReference type="PROSITE-ProRule" id="PRU00182"/>
    </source>
</evidence>
<dbReference type="GO" id="GO:0160136">
    <property type="term" value="F:16S rRNA pseudouridine(516) synthase activity"/>
    <property type="evidence" value="ECO:0007669"/>
    <property type="project" value="UniProtKB-EC"/>
</dbReference>
<dbReference type="EC" id="5.4.99.-" evidence="7"/>
<dbReference type="InterPro" id="IPR000748">
    <property type="entry name" value="PsdUridine_synth_RsuA/RluB/E/F"/>
</dbReference>
<comment type="similarity">
    <text evidence="1 7">Belongs to the pseudouridine synthase RsuA family.</text>
</comment>
<evidence type="ECO:0000256" key="3">
    <source>
        <dbReference type="ARBA" id="ARBA00023235"/>
    </source>
</evidence>
<dbReference type="STRING" id="1262585.BJI46_02875"/>
<evidence type="ECO:0000256" key="5">
    <source>
        <dbReference type="ARBA" id="ARBA00037590"/>
    </source>
</evidence>
<feature type="domain" description="RNA-binding S4" evidence="8">
    <location>
        <begin position="1"/>
        <end position="64"/>
    </location>
</feature>
<dbReference type="PROSITE" id="PS50889">
    <property type="entry name" value="S4"/>
    <property type="match status" value="1"/>
</dbReference>
<name>A0A1E7R977_9GAMM</name>
<dbReference type="GO" id="GO:0000455">
    <property type="term" value="P:enzyme-directed rRNA pseudouridine synthesis"/>
    <property type="evidence" value="ECO:0007669"/>
    <property type="project" value="UniProtKB-ARBA"/>
</dbReference>
<dbReference type="Proteomes" id="UP000185895">
    <property type="component" value="Unassembled WGS sequence"/>
</dbReference>
<dbReference type="CDD" id="cd02553">
    <property type="entry name" value="PseudoU_synth_RsuA"/>
    <property type="match status" value="1"/>
</dbReference>
<dbReference type="PROSITE" id="PS01149">
    <property type="entry name" value="PSI_RSU"/>
    <property type="match status" value="1"/>
</dbReference>
<dbReference type="InterPro" id="IPR006145">
    <property type="entry name" value="PsdUridine_synth_RsuA/RluA"/>
</dbReference>
<evidence type="ECO:0000256" key="2">
    <source>
        <dbReference type="ARBA" id="ARBA00022884"/>
    </source>
</evidence>
<dbReference type="InterPro" id="IPR020094">
    <property type="entry name" value="TruA/RsuA/RluB/E/F_N"/>
</dbReference>
<evidence type="ECO:0000256" key="4">
    <source>
        <dbReference type="ARBA" id="ARBA00036749"/>
    </source>
</evidence>
<dbReference type="SUPFAM" id="SSF55120">
    <property type="entry name" value="Pseudouridine synthase"/>
    <property type="match status" value="1"/>
</dbReference>
<keyword evidence="10" id="KW-1185">Reference proteome</keyword>
<dbReference type="InterPro" id="IPR020103">
    <property type="entry name" value="PsdUridine_synth_cat_dom_sf"/>
</dbReference>
<organism evidence="9 10">
    <name type="scientific">Acinetobacter qingfengensis</name>
    <dbReference type="NCBI Taxonomy" id="1262585"/>
    <lineage>
        <taxon>Bacteria</taxon>
        <taxon>Pseudomonadati</taxon>
        <taxon>Pseudomonadota</taxon>
        <taxon>Gammaproteobacteria</taxon>
        <taxon>Moraxellales</taxon>
        <taxon>Moraxellaceae</taxon>
        <taxon>Acinetobacter</taxon>
    </lineage>
</organism>
<dbReference type="Gene3D" id="3.10.290.10">
    <property type="entry name" value="RNA-binding S4 domain"/>
    <property type="match status" value="1"/>
</dbReference>
<keyword evidence="3 7" id="KW-0413">Isomerase</keyword>
<evidence type="ECO:0000313" key="9">
    <source>
        <dbReference type="EMBL" id="OEY95876.1"/>
    </source>
</evidence>
<evidence type="ECO:0000313" key="10">
    <source>
        <dbReference type="Proteomes" id="UP000185895"/>
    </source>
</evidence>
<dbReference type="OrthoDB" id="9807213at2"/>
<proteinExistence type="inferred from homology"/>
<dbReference type="InterPro" id="IPR050343">
    <property type="entry name" value="RsuA_PseudoU_synthase"/>
</dbReference>
<comment type="caution">
    <text evidence="9">The sequence shown here is derived from an EMBL/GenBank/DDBJ whole genome shotgun (WGS) entry which is preliminary data.</text>
</comment>
<comment type="function">
    <text evidence="5">Responsible for synthesis of pseudouridine from uracil-516 in 16S ribosomal RNA.</text>
</comment>
<dbReference type="EMBL" id="MKKK01000023">
    <property type="protein sequence ID" value="OEY95876.1"/>
    <property type="molecule type" value="Genomic_DNA"/>
</dbReference>
<dbReference type="CDD" id="cd00165">
    <property type="entry name" value="S4"/>
    <property type="match status" value="1"/>
</dbReference>
<dbReference type="NCBIfam" id="TIGR00093">
    <property type="entry name" value="pseudouridine synthase"/>
    <property type="match status" value="1"/>
</dbReference>
<dbReference type="SUPFAM" id="SSF55174">
    <property type="entry name" value="Alpha-L RNA-binding motif"/>
    <property type="match status" value="1"/>
</dbReference>
<dbReference type="InterPro" id="IPR036986">
    <property type="entry name" value="S4_RNA-bd_sf"/>
</dbReference>
<dbReference type="Gene3D" id="3.30.70.580">
    <property type="entry name" value="Pseudouridine synthase I, catalytic domain, N-terminal subdomain"/>
    <property type="match status" value="1"/>
</dbReference>
<comment type="catalytic activity">
    <reaction evidence="4">
        <text>uridine(516) in 16S rRNA = pseudouridine(516) in 16S rRNA</text>
        <dbReference type="Rhea" id="RHEA:38867"/>
        <dbReference type="Rhea" id="RHEA-COMP:10089"/>
        <dbReference type="Rhea" id="RHEA-COMP:10090"/>
        <dbReference type="ChEBI" id="CHEBI:65314"/>
        <dbReference type="ChEBI" id="CHEBI:65315"/>
        <dbReference type="EC" id="5.4.99.19"/>
    </reaction>
</comment>
<dbReference type="InterPro" id="IPR042092">
    <property type="entry name" value="PsdUridine_s_RsuA/RluB/E/F_cat"/>
</dbReference>
<dbReference type="InterPro" id="IPR002942">
    <property type="entry name" value="S4_RNA-bd"/>
</dbReference>
<dbReference type="Pfam" id="PF01479">
    <property type="entry name" value="S4"/>
    <property type="match status" value="1"/>
</dbReference>
<protein>
    <recommendedName>
        <fullName evidence="7">Pseudouridine synthase</fullName>
        <ecNumber evidence="7">5.4.99.-</ecNumber>
    </recommendedName>
</protein>
<evidence type="ECO:0000259" key="8">
    <source>
        <dbReference type="SMART" id="SM00363"/>
    </source>
</evidence>
<dbReference type="InterPro" id="IPR018496">
    <property type="entry name" value="PsdUridine_synth_RsuA/RluB_CS"/>
</dbReference>
<dbReference type="PANTHER" id="PTHR47683:SF4">
    <property type="entry name" value="PSEUDOURIDINE SYNTHASE"/>
    <property type="match status" value="1"/>
</dbReference>
<dbReference type="Gene3D" id="3.30.70.1560">
    <property type="entry name" value="Alpha-L RNA-binding motif"/>
    <property type="match status" value="1"/>
</dbReference>
<dbReference type="Pfam" id="PF00849">
    <property type="entry name" value="PseudoU_synth_2"/>
    <property type="match status" value="1"/>
</dbReference>
<dbReference type="AlphaFoldDB" id="A0A1E7R977"/>
<evidence type="ECO:0000256" key="1">
    <source>
        <dbReference type="ARBA" id="ARBA00008348"/>
    </source>
</evidence>